<dbReference type="PANTHER" id="PTHR34700">
    <property type="entry name" value="POTASSIUM BINDING PROTEIN KBP"/>
    <property type="match status" value="1"/>
</dbReference>
<dbReference type="InterPro" id="IPR018392">
    <property type="entry name" value="LysM"/>
</dbReference>
<feature type="region of interest" description="Disordered" evidence="1">
    <location>
        <begin position="1"/>
        <end position="146"/>
    </location>
</feature>
<dbReference type="SMART" id="SM00257">
    <property type="entry name" value="LysM"/>
    <property type="match status" value="1"/>
</dbReference>
<feature type="compositionally biased region" description="Basic and acidic residues" evidence="1">
    <location>
        <begin position="388"/>
        <end position="403"/>
    </location>
</feature>
<feature type="compositionally biased region" description="Polar residues" evidence="1">
    <location>
        <begin position="87"/>
        <end position="108"/>
    </location>
</feature>
<proteinExistence type="predicted"/>
<dbReference type="Pfam" id="PF17936">
    <property type="entry name" value="Big_6"/>
    <property type="match status" value="1"/>
</dbReference>
<organism evidence="3 4">
    <name type="scientific">Jiella mangrovi</name>
    <dbReference type="NCBI Taxonomy" id="2821407"/>
    <lineage>
        <taxon>Bacteria</taxon>
        <taxon>Pseudomonadati</taxon>
        <taxon>Pseudomonadota</taxon>
        <taxon>Alphaproteobacteria</taxon>
        <taxon>Hyphomicrobiales</taxon>
        <taxon>Aurantimonadaceae</taxon>
        <taxon>Jiella</taxon>
    </lineage>
</organism>
<name>A0ABS4BK42_9HYPH</name>
<reference evidence="3 4" key="1">
    <citation type="submission" date="2021-04" db="EMBL/GenBank/DDBJ databases">
        <title>Whole genome sequence of Jiella sp. KSK16Y-1.</title>
        <authorList>
            <person name="Tuo L."/>
        </authorList>
    </citation>
    <scope>NUCLEOTIDE SEQUENCE [LARGE SCALE GENOMIC DNA]</scope>
    <source>
        <strain evidence="3 4">KSK16Y-1</strain>
    </source>
</reference>
<dbReference type="InterPro" id="IPR036779">
    <property type="entry name" value="LysM_dom_sf"/>
</dbReference>
<feature type="compositionally biased region" description="Low complexity" evidence="1">
    <location>
        <begin position="31"/>
        <end position="51"/>
    </location>
</feature>
<dbReference type="Gene3D" id="3.10.350.10">
    <property type="entry name" value="LysM domain"/>
    <property type="match status" value="1"/>
</dbReference>
<accession>A0ABS4BK42</accession>
<evidence type="ECO:0000313" key="4">
    <source>
        <dbReference type="Proteomes" id="UP000678276"/>
    </source>
</evidence>
<evidence type="ECO:0000259" key="2">
    <source>
        <dbReference type="PROSITE" id="PS51782"/>
    </source>
</evidence>
<dbReference type="EMBL" id="JAGJCF010000009">
    <property type="protein sequence ID" value="MBP0616536.1"/>
    <property type="molecule type" value="Genomic_DNA"/>
</dbReference>
<gene>
    <name evidence="3" type="ORF">J6595_13185</name>
</gene>
<dbReference type="Gene3D" id="2.60.40.10">
    <property type="entry name" value="Immunoglobulins"/>
    <property type="match status" value="1"/>
</dbReference>
<dbReference type="PROSITE" id="PS51782">
    <property type="entry name" value="LYSM"/>
    <property type="match status" value="1"/>
</dbReference>
<feature type="compositionally biased region" description="Basic and acidic residues" evidence="1">
    <location>
        <begin position="241"/>
        <end position="250"/>
    </location>
</feature>
<dbReference type="CDD" id="cd00118">
    <property type="entry name" value="LysM"/>
    <property type="match status" value="1"/>
</dbReference>
<feature type="compositionally biased region" description="Low complexity" evidence="1">
    <location>
        <begin position="340"/>
        <end position="353"/>
    </location>
</feature>
<keyword evidence="4" id="KW-1185">Reference proteome</keyword>
<feature type="region of interest" description="Disordered" evidence="1">
    <location>
        <begin position="238"/>
        <end position="468"/>
    </location>
</feature>
<feature type="domain" description="LysM" evidence="2">
    <location>
        <begin position="475"/>
        <end position="524"/>
    </location>
</feature>
<dbReference type="InterPro" id="IPR052196">
    <property type="entry name" value="Bact_Kbp"/>
</dbReference>
<dbReference type="InterPro" id="IPR013783">
    <property type="entry name" value="Ig-like_fold"/>
</dbReference>
<evidence type="ECO:0000313" key="3">
    <source>
        <dbReference type="EMBL" id="MBP0616536.1"/>
    </source>
</evidence>
<feature type="region of interest" description="Disordered" evidence="1">
    <location>
        <begin position="525"/>
        <end position="544"/>
    </location>
</feature>
<dbReference type="InterPro" id="IPR041498">
    <property type="entry name" value="Big_6"/>
</dbReference>
<dbReference type="Pfam" id="PF01476">
    <property type="entry name" value="LysM"/>
    <property type="match status" value="1"/>
</dbReference>
<dbReference type="PANTHER" id="PTHR34700:SF4">
    <property type="entry name" value="PHAGE-LIKE ELEMENT PBSX PROTEIN XKDP"/>
    <property type="match status" value="1"/>
</dbReference>
<dbReference type="Proteomes" id="UP000678276">
    <property type="component" value="Unassembled WGS sequence"/>
</dbReference>
<protein>
    <submittedName>
        <fullName evidence="3">LysM peptidoglycan-binding domain-containing protein</fullName>
    </submittedName>
</protein>
<sequence>MIEKPGAPSRLIDTPSARSAPMTAADDKSADGASGDTASSSQDQAPADAASKIGDQAEAQADPATSRPDSTNKGAGSELSGDDSGAFSENQVASDPSEGSETRTSSAGNARPEAADGDAGRQTAEQAGLAESVRSSSGAAPAAPSRALRVEAVEIDGGEIFVAGAAEPGSTVRVYVDNALFATGTADRSGRFVVSTDRALAVGDHLIRVDQLSSSSDVAARVEVPFFRPQGSSLAAVAKNDAGKPAREDGEGQADGGQVADTDASSSPPSADRQPVAAAPNGTAEPSQLAGNAPASSKEPSQSVSGEDGEPGEATTDLAARFGSGSAGPDATPPASGPRSSVSAGGDAGGSTSADERSAGATATNTPPALDPLGSLAPGEASGGDRLAGLEDDTRSKRGERVMRAAPGSKGPSADAVGETGAGGGEADDGAGQSASTDKPAPSQEIGDGAAATSADKSDRIPVQRQPALSASKTARVIIRKGDTLWRISRDTYGLGNRYTVIYLANGDQIRNPDLIYPGQVFRMPGDDQKGGEAQSVPAETTAN</sequence>
<feature type="compositionally biased region" description="Low complexity" evidence="1">
    <location>
        <begin position="132"/>
        <end position="146"/>
    </location>
</feature>
<comment type="caution">
    <text evidence="3">The sequence shown here is derived from an EMBL/GenBank/DDBJ whole genome shotgun (WGS) entry which is preliminary data.</text>
</comment>
<feature type="compositionally biased region" description="Low complexity" evidence="1">
    <location>
        <begin position="263"/>
        <end position="272"/>
    </location>
</feature>
<feature type="compositionally biased region" description="Polar residues" evidence="1">
    <location>
        <begin position="284"/>
        <end position="305"/>
    </location>
</feature>
<evidence type="ECO:0000256" key="1">
    <source>
        <dbReference type="SAM" id="MobiDB-lite"/>
    </source>
</evidence>